<dbReference type="OrthoDB" id="10678099at2759"/>
<evidence type="ECO:0000259" key="7">
    <source>
        <dbReference type="Pfam" id="PF03992"/>
    </source>
</evidence>
<dbReference type="Gene3D" id="1.10.3470.10">
    <property type="entry name" value="ABC transporter involved in vitamin B12 uptake, BtuC"/>
    <property type="match status" value="1"/>
</dbReference>
<dbReference type="GO" id="GO:0043190">
    <property type="term" value="C:ATP-binding cassette (ABC) transporter complex"/>
    <property type="evidence" value="ECO:0007669"/>
    <property type="project" value="InterPro"/>
</dbReference>
<feature type="transmembrane region" description="Helical" evidence="6">
    <location>
        <begin position="21"/>
        <end position="51"/>
    </location>
</feature>
<feature type="transmembrane region" description="Helical" evidence="6">
    <location>
        <begin position="57"/>
        <end position="78"/>
    </location>
</feature>
<dbReference type="SUPFAM" id="SSF54909">
    <property type="entry name" value="Dimeric alpha+beta barrel"/>
    <property type="match status" value="1"/>
</dbReference>
<accession>A0A9P9Z981</accession>
<reference evidence="8" key="1">
    <citation type="journal article" date="2022" name="Cell">
        <title>Repeat-based holocentromeres influence genome architecture and karyotype evolution.</title>
        <authorList>
            <person name="Hofstatter P.G."/>
            <person name="Thangavel G."/>
            <person name="Lux T."/>
            <person name="Neumann P."/>
            <person name="Vondrak T."/>
            <person name="Novak P."/>
            <person name="Zhang M."/>
            <person name="Costa L."/>
            <person name="Castellani M."/>
            <person name="Scott A."/>
            <person name="Toegelov H."/>
            <person name="Fuchs J."/>
            <person name="Mata-Sucre Y."/>
            <person name="Dias Y."/>
            <person name="Vanzela A.L.L."/>
            <person name="Huettel B."/>
            <person name="Almeida C.C.S."/>
            <person name="Simkova H."/>
            <person name="Souza G."/>
            <person name="Pedrosa-Harand A."/>
            <person name="Macas J."/>
            <person name="Mayer K.F.X."/>
            <person name="Houben A."/>
            <person name="Marques A."/>
        </authorList>
    </citation>
    <scope>NUCLEOTIDE SEQUENCE</scope>
    <source>
        <strain evidence="8">RhyBre1mFocal</strain>
    </source>
</reference>
<organism evidence="8 9">
    <name type="scientific">Rhynchospora breviuscula</name>
    <dbReference type="NCBI Taxonomy" id="2022672"/>
    <lineage>
        <taxon>Eukaryota</taxon>
        <taxon>Viridiplantae</taxon>
        <taxon>Streptophyta</taxon>
        <taxon>Embryophyta</taxon>
        <taxon>Tracheophyta</taxon>
        <taxon>Spermatophyta</taxon>
        <taxon>Magnoliopsida</taxon>
        <taxon>Liliopsida</taxon>
        <taxon>Poales</taxon>
        <taxon>Cyperaceae</taxon>
        <taxon>Cyperoideae</taxon>
        <taxon>Rhynchosporeae</taxon>
        <taxon>Rhynchospora</taxon>
    </lineage>
</organism>
<dbReference type="InterPro" id="IPR011008">
    <property type="entry name" value="Dimeric_a/b-barrel"/>
</dbReference>
<evidence type="ECO:0000313" key="9">
    <source>
        <dbReference type="Proteomes" id="UP001151287"/>
    </source>
</evidence>
<dbReference type="GO" id="GO:0010043">
    <property type="term" value="P:response to zinc ion"/>
    <property type="evidence" value="ECO:0007669"/>
    <property type="project" value="TreeGrafter"/>
</dbReference>
<dbReference type="Pfam" id="PF00950">
    <property type="entry name" value="ABC-3"/>
    <property type="match status" value="1"/>
</dbReference>
<dbReference type="Gene3D" id="3.30.70.100">
    <property type="match status" value="1"/>
</dbReference>
<evidence type="ECO:0000313" key="8">
    <source>
        <dbReference type="EMBL" id="KAJ1684206.1"/>
    </source>
</evidence>
<evidence type="ECO:0000256" key="6">
    <source>
        <dbReference type="SAM" id="Phobius"/>
    </source>
</evidence>
<keyword evidence="4 6" id="KW-1133">Transmembrane helix</keyword>
<comment type="similarity">
    <text evidence="2">Belongs to the ABC-3 integral membrane protein family.</text>
</comment>
<evidence type="ECO:0000256" key="2">
    <source>
        <dbReference type="ARBA" id="ARBA00008034"/>
    </source>
</evidence>
<evidence type="ECO:0000256" key="5">
    <source>
        <dbReference type="ARBA" id="ARBA00023136"/>
    </source>
</evidence>
<keyword evidence="3 6" id="KW-0812">Transmembrane</keyword>
<gene>
    <name evidence="8" type="ORF">LUZ63_020499</name>
</gene>
<name>A0A9P9Z981_9POAL</name>
<dbReference type="Pfam" id="PF03992">
    <property type="entry name" value="ABM"/>
    <property type="match status" value="1"/>
</dbReference>
<evidence type="ECO:0000256" key="1">
    <source>
        <dbReference type="ARBA" id="ARBA00004141"/>
    </source>
</evidence>
<dbReference type="SUPFAM" id="SSF81345">
    <property type="entry name" value="ABC transporter involved in vitamin B12 uptake, BtuC"/>
    <property type="match status" value="1"/>
</dbReference>
<dbReference type="PANTHER" id="PTHR30477">
    <property type="entry name" value="ABC-TRANSPORTER METAL-BINDING PROTEIN"/>
    <property type="match status" value="1"/>
</dbReference>
<keyword evidence="9" id="KW-1185">Reference proteome</keyword>
<protein>
    <recommendedName>
        <fullName evidence="7">ABM domain-containing protein</fullName>
    </recommendedName>
</protein>
<evidence type="ECO:0000256" key="4">
    <source>
        <dbReference type="ARBA" id="ARBA00022989"/>
    </source>
</evidence>
<comment type="caution">
    <text evidence="8">The sequence shown here is derived from an EMBL/GenBank/DDBJ whole genome shotgun (WGS) entry which is preliminary data.</text>
</comment>
<feature type="transmembrane region" description="Helical" evidence="6">
    <location>
        <begin position="140"/>
        <end position="173"/>
    </location>
</feature>
<feature type="transmembrane region" description="Helical" evidence="6">
    <location>
        <begin position="211"/>
        <end position="232"/>
    </location>
</feature>
<dbReference type="Proteomes" id="UP001151287">
    <property type="component" value="Unassembled WGS sequence"/>
</dbReference>
<feature type="transmembrane region" description="Helical" evidence="6">
    <location>
        <begin position="185"/>
        <end position="205"/>
    </location>
</feature>
<evidence type="ECO:0000256" key="3">
    <source>
        <dbReference type="ARBA" id="ARBA00022692"/>
    </source>
</evidence>
<dbReference type="GO" id="GO:0055085">
    <property type="term" value="P:transmembrane transport"/>
    <property type="evidence" value="ECO:0007669"/>
    <property type="project" value="InterPro"/>
</dbReference>
<proteinExistence type="inferred from homology"/>
<comment type="subcellular location">
    <subcellularLocation>
        <location evidence="1">Membrane</location>
        <topology evidence="1">Multi-pass membrane protein</topology>
    </subcellularLocation>
</comment>
<dbReference type="InterPro" id="IPR007138">
    <property type="entry name" value="ABM_dom"/>
</dbReference>
<dbReference type="EMBL" id="JAMQYH010000041">
    <property type="protein sequence ID" value="KAJ1684206.1"/>
    <property type="molecule type" value="Genomic_DNA"/>
</dbReference>
<dbReference type="InterPro" id="IPR037294">
    <property type="entry name" value="ABC_BtuC-like"/>
</dbReference>
<dbReference type="PANTHER" id="PTHR30477:SF13">
    <property type="entry name" value="IRON TRANSPORT SYSTEM MEMBRANE PROTEIN HI_0360-RELATED"/>
    <property type="match status" value="1"/>
</dbReference>
<feature type="domain" description="ABM" evidence="7">
    <location>
        <begin position="260"/>
        <end position="323"/>
    </location>
</feature>
<dbReference type="InterPro" id="IPR001626">
    <property type="entry name" value="ABC_TroCD"/>
</dbReference>
<dbReference type="AlphaFoldDB" id="A0A9P9Z981"/>
<sequence>MRDLPFAVHGISELSFAGATGALLLGVGVVAGALAGSVVAALLIGVLGASARSRSSIVGVLMPFGLGLGILFLSLYDGRAANKFGLLIGQIVSVDDPQLTAMLVSGAVVALGLAVLWRPLVFASTDPEVAAARGVPVRGLSIAFMVLLGLAVAISVQTIGALLVLSIICTPAAAAFRVSANPRVVVALSSAFGFVAVVGGILLATGSRLPITPYVTTLSFAIFGVCALVGVWRQRHGWSRARASAPSRGELLPVETVAAVLVVNRFRVAEDDVAFRDDLETALATLAQRPGFEDGRLGRNVDDPTLWTMVTRWADVGSYRRSLSAYDVKLHAVPLLSRALDEPSAYESLDGPLNVAGARRT</sequence>
<keyword evidence="5 6" id="KW-0472">Membrane</keyword>
<feature type="transmembrane region" description="Helical" evidence="6">
    <location>
        <begin position="99"/>
        <end position="120"/>
    </location>
</feature>